<gene>
    <name evidence="1" type="ORF">ACFP2T_13560</name>
</gene>
<proteinExistence type="predicted"/>
<dbReference type="RefSeq" id="WP_377421340.1">
    <property type="nucleotide sequence ID" value="NZ_JBHSPR010000010.1"/>
</dbReference>
<name>A0ABW1K6B7_9ACTN</name>
<dbReference type="EMBL" id="JBHSPR010000010">
    <property type="protein sequence ID" value="MFC6017230.1"/>
    <property type="molecule type" value="Genomic_DNA"/>
</dbReference>
<reference evidence="2" key="1">
    <citation type="journal article" date="2019" name="Int. J. Syst. Evol. Microbiol.">
        <title>The Global Catalogue of Microorganisms (GCM) 10K type strain sequencing project: providing services to taxonomists for standard genome sequencing and annotation.</title>
        <authorList>
            <consortium name="The Broad Institute Genomics Platform"/>
            <consortium name="The Broad Institute Genome Sequencing Center for Infectious Disease"/>
            <person name="Wu L."/>
            <person name="Ma J."/>
        </authorList>
    </citation>
    <scope>NUCLEOTIDE SEQUENCE [LARGE SCALE GENOMIC DNA]</scope>
    <source>
        <strain evidence="2">ZS-35-S2</strain>
    </source>
</reference>
<accession>A0ABW1K6B7</accession>
<keyword evidence="2" id="KW-1185">Reference proteome</keyword>
<comment type="caution">
    <text evidence="1">The sequence shown here is derived from an EMBL/GenBank/DDBJ whole genome shotgun (WGS) entry which is preliminary data.</text>
</comment>
<dbReference type="Proteomes" id="UP001596203">
    <property type="component" value="Unassembled WGS sequence"/>
</dbReference>
<protein>
    <submittedName>
        <fullName evidence="1">Uncharacterized protein</fullName>
    </submittedName>
</protein>
<evidence type="ECO:0000313" key="2">
    <source>
        <dbReference type="Proteomes" id="UP001596203"/>
    </source>
</evidence>
<organism evidence="1 2">
    <name type="scientific">Plantactinospora solaniradicis</name>
    <dbReference type="NCBI Taxonomy" id="1723736"/>
    <lineage>
        <taxon>Bacteria</taxon>
        <taxon>Bacillati</taxon>
        <taxon>Actinomycetota</taxon>
        <taxon>Actinomycetes</taxon>
        <taxon>Micromonosporales</taxon>
        <taxon>Micromonosporaceae</taxon>
        <taxon>Plantactinospora</taxon>
    </lineage>
</organism>
<evidence type="ECO:0000313" key="1">
    <source>
        <dbReference type="EMBL" id="MFC6017230.1"/>
    </source>
</evidence>
<sequence>MARSRSSTAGNIAMENTTKALTEPVANMPVVNTKSVLANRRFLARCWRSFWFGFTQPGAAARWLLTDRRAWRRSA</sequence>